<dbReference type="GeneID" id="136817069"/>
<name>A0A7M5XB19_9CNID</name>
<sequence>MAGRPPSGFRLGTGAGGRAPLGTAMGRPPATGMNLPTTARPGTRGGMGPGGALNSMVQISDRPVTRQGLGGIKTQGQGPQRQVMDKSYFLGILRQKMAELNNEIGKLTKEINQFNQENASYLSYEKRAENLAAEIKSLQGELADYNAIVDKLNTNAGFEDLKEDCEWLKSQNDKEAKTIDKLFAQKQDKETILKQLEIELQQERSKTQSVVADMTPDLQKKYSQLMKHSMQLQQELETKQQNLDNLNQKVDDLEEEVSQSPVKQEAVSLYEKISELEEKRASLIEEMKKKESPTEERERLLRQVKEDNQEIARMEKRANEIREKTEKLQDEIGNLDMDLEEHHGERTAKYKELRKREADMQEFLDSFDTTKAAAEDKRSTLETSIVQTLEKISRATVQTKHMPSTKEFKQMQADLNFKETEMNKSKETSTGLDSEHARLQNDLEKVEQLETKITEELNSLKDRISKMTEELETFTDLSALKKNAEEKKNYLLDENKGLQEAKVRLKSDVEKKSNEYNTTKKKLEENETYSQLGNLERKWQHIEQNNFAMKEFIAQKSAESNFSGLKENVGGMVHQINNQIIEALGRGSR</sequence>
<protein>
    <recommendedName>
        <fullName evidence="5">Intraflagellar transport protein 74 homolog</fullName>
    </recommendedName>
</protein>
<evidence type="ECO:0000256" key="2">
    <source>
        <dbReference type="SAM" id="MobiDB-lite"/>
    </source>
</evidence>
<dbReference type="PANTHER" id="PTHR31432">
    <property type="entry name" value="INTRAFLAGELLAR TRANSPORT PROTEIN 74 HOMOLOG"/>
    <property type="match status" value="1"/>
</dbReference>
<dbReference type="RefSeq" id="XP_066929512.1">
    <property type="nucleotide sequence ID" value="XM_067073411.1"/>
</dbReference>
<dbReference type="GO" id="GO:0030992">
    <property type="term" value="C:intraciliary transport particle B"/>
    <property type="evidence" value="ECO:0007669"/>
    <property type="project" value="InterPro"/>
</dbReference>
<dbReference type="Gene3D" id="1.10.287.1490">
    <property type="match status" value="1"/>
</dbReference>
<feature type="coiled-coil region" evidence="1">
    <location>
        <begin position="179"/>
        <end position="338"/>
    </location>
</feature>
<dbReference type="Proteomes" id="UP000594262">
    <property type="component" value="Unplaced"/>
</dbReference>
<evidence type="ECO:0000313" key="4">
    <source>
        <dbReference type="Proteomes" id="UP000594262"/>
    </source>
</evidence>
<dbReference type="EnsemblMetazoa" id="CLYHEMT020000.1">
    <property type="protein sequence ID" value="CLYHEMP020000.1"/>
    <property type="gene ID" value="CLYHEMG020000"/>
</dbReference>
<dbReference type="InterPro" id="IPR029602">
    <property type="entry name" value="IFT74"/>
</dbReference>
<reference evidence="3" key="1">
    <citation type="submission" date="2021-01" db="UniProtKB">
        <authorList>
            <consortium name="EnsemblMetazoa"/>
        </authorList>
    </citation>
    <scope>IDENTIFICATION</scope>
</reference>
<evidence type="ECO:0000256" key="1">
    <source>
        <dbReference type="SAM" id="Coils"/>
    </source>
</evidence>
<dbReference type="Gene3D" id="1.20.5.1700">
    <property type="match status" value="1"/>
</dbReference>
<dbReference type="GO" id="GO:0035735">
    <property type="term" value="P:intraciliary transport involved in cilium assembly"/>
    <property type="evidence" value="ECO:0007669"/>
    <property type="project" value="TreeGrafter"/>
</dbReference>
<accession>A0A7M5XB19</accession>
<dbReference type="PANTHER" id="PTHR31432:SF0">
    <property type="entry name" value="INTRAFLAGELLAR TRANSPORT PROTEIN 74 HOMOLOG"/>
    <property type="match status" value="1"/>
</dbReference>
<feature type="region of interest" description="Disordered" evidence="2">
    <location>
        <begin position="1"/>
        <end position="34"/>
    </location>
</feature>
<feature type="coiled-coil region" evidence="1">
    <location>
        <begin position="408"/>
        <end position="526"/>
    </location>
</feature>
<dbReference type="AlphaFoldDB" id="A0A7M5XB19"/>
<feature type="coiled-coil region" evidence="1">
    <location>
        <begin position="90"/>
        <end position="155"/>
    </location>
</feature>
<evidence type="ECO:0008006" key="5">
    <source>
        <dbReference type="Google" id="ProtNLM"/>
    </source>
</evidence>
<dbReference type="GO" id="GO:0048487">
    <property type="term" value="F:beta-tubulin binding"/>
    <property type="evidence" value="ECO:0007669"/>
    <property type="project" value="InterPro"/>
</dbReference>
<evidence type="ECO:0000313" key="3">
    <source>
        <dbReference type="EnsemblMetazoa" id="CLYHEMP020000.1"/>
    </source>
</evidence>
<keyword evidence="1" id="KW-0175">Coiled coil</keyword>
<dbReference type="OrthoDB" id="444379at2759"/>
<proteinExistence type="predicted"/>
<keyword evidence="4" id="KW-1185">Reference proteome</keyword>
<organism evidence="3 4">
    <name type="scientific">Clytia hemisphaerica</name>
    <dbReference type="NCBI Taxonomy" id="252671"/>
    <lineage>
        <taxon>Eukaryota</taxon>
        <taxon>Metazoa</taxon>
        <taxon>Cnidaria</taxon>
        <taxon>Hydrozoa</taxon>
        <taxon>Hydroidolina</taxon>
        <taxon>Leptothecata</taxon>
        <taxon>Obeliida</taxon>
        <taxon>Clytiidae</taxon>
        <taxon>Clytia</taxon>
    </lineage>
</organism>
<dbReference type="GO" id="GO:0005929">
    <property type="term" value="C:cilium"/>
    <property type="evidence" value="ECO:0007669"/>
    <property type="project" value="TreeGrafter"/>
</dbReference>